<proteinExistence type="predicted"/>
<dbReference type="PROSITE" id="PS50123">
    <property type="entry name" value="CHER"/>
    <property type="match status" value="1"/>
</dbReference>
<dbReference type="PIRSF" id="PIRSF000410">
    <property type="entry name" value="CheR"/>
    <property type="match status" value="1"/>
</dbReference>
<dbReference type="PRINTS" id="PR00996">
    <property type="entry name" value="CHERMTFRASE"/>
</dbReference>
<evidence type="ECO:0000259" key="6">
    <source>
        <dbReference type="PROSITE" id="PS50123"/>
    </source>
</evidence>
<dbReference type="PANTHER" id="PTHR24422">
    <property type="entry name" value="CHEMOTAXIS PROTEIN METHYLTRANSFERASE"/>
    <property type="match status" value="1"/>
</dbReference>
<evidence type="ECO:0000256" key="5">
    <source>
        <dbReference type="ARBA" id="ARBA00022691"/>
    </source>
</evidence>
<keyword evidence="5" id="KW-0949">S-adenosyl-L-methionine</keyword>
<evidence type="ECO:0000256" key="4">
    <source>
        <dbReference type="ARBA" id="ARBA00022679"/>
    </source>
</evidence>
<dbReference type="AlphaFoldDB" id="I5ARR4"/>
<dbReference type="InterPro" id="IPR022642">
    <property type="entry name" value="CheR_C"/>
</dbReference>
<dbReference type="HOGENOM" id="CLU_025854_0_0_9"/>
<keyword evidence="4" id="KW-0808">Transferase</keyword>
<dbReference type="Gene3D" id="1.10.155.10">
    <property type="entry name" value="Chemotaxis receptor methyltransferase CheR, N-terminal domain"/>
    <property type="match status" value="1"/>
</dbReference>
<dbReference type="SMART" id="SM00138">
    <property type="entry name" value="MeTrc"/>
    <property type="match status" value="1"/>
</dbReference>
<reference evidence="7 8" key="2">
    <citation type="submission" date="2012-02" db="EMBL/GenBank/DDBJ databases">
        <title>Improved High-Quality Draft sequence of Eubacterium cellulosolvens 6.</title>
        <authorList>
            <consortium name="US DOE Joint Genome Institute"/>
            <person name="Lucas S."/>
            <person name="Han J."/>
            <person name="Lapidus A."/>
            <person name="Cheng J.-F."/>
            <person name="Goodwin L."/>
            <person name="Pitluck S."/>
            <person name="Peters L."/>
            <person name="Mikhailova N."/>
            <person name="Gu W."/>
            <person name="Detter J.C."/>
            <person name="Han C."/>
            <person name="Tapia R."/>
            <person name="Land M."/>
            <person name="Hauser L."/>
            <person name="Kyrpides N."/>
            <person name="Ivanova N."/>
            <person name="Pagani I."/>
            <person name="Johnson E."/>
            <person name="Mukhopadhyay B."/>
            <person name="Anderson I."/>
            <person name="Woyke T."/>
        </authorList>
    </citation>
    <scope>NUCLEOTIDE SEQUENCE [LARGE SCALE GENOMIC DNA]</scope>
    <source>
        <strain evidence="7 8">6</strain>
    </source>
</reference>
<gene>
    <name evidence="7" type="ORF">EubceDRAFT1_0648</name>
</gene>
<evidence type="ECO:0000256" key="2">
    <source>
        <dbReference type="ARBA" id="ARBA00012534"/>
    </source>
</evidence>
<accession>I5ARR4</accession>
<dbReference type="Gene3D" id="3.40.50.150">
    <property type="entry name" value="Vaccinia Virus protein VP39"/>
    <property type="match status" value="1"/>
</dbReference>
<dbReference type="InterPro" id="IPR036804">
    <property type="entry name" value="CheR_N_sf"/>
</dbReference>
<name>I5ARR4_EUBC6</name>
<evidence type="ECO:0000256" key="3">
    <source>
        <dbReference type="ARBA" id="ARBA00022603"/>
    </source>
</evidence>
<dbReference type="eggNOG" id="COG1352">
    <property type="taxonomic scope" value="Bacteria"/>
</dbReference>
<dbReference type="SUPFAM" id="SSF47757">
    <property type="entry name" value="Chemotaxis receptor methyltransferase CheR, N-terminal domain"/>
    <property type="match status" value="1"/>
</dbReference>
<dbReference type="GO" id="GO:0032259">
    <property type="term" value="P:methylation"/>
    <property type="evidence" value="ECO:0007669"/>
    <property type="project" value="UniProtKB-KW"/>
</dbReference>
<evidence type="ECO:0000313" key="7">
    <source>
        <dbReference type="EMBL" id="EIM56487.1"/>
    </source>
</evidence>
<comment type="catalytic activity">
    <reaction evidence="1">
        <text>L-glutamyl-[protein] + S-adenosyl-L-methionine = [protein]-L-glutamate 5-O-methyl ester + S-adenosyl-L-homocysteine</text>
        <dbReference type="Rhea" id="RHEA:24452"/>
        <dbReference type="Rhea" id="RHEA-COMP:10208"/>
        <dbReference type="Rhea" id="RHEA-COMP:10311"/>
        <dbReference type="ChEBI" id="CHEBI:29973"/>
        <dbReference type="ChEBI" id="CHEBI:57856"/>
        <dbReference type="ChEBI" id="CHEBI:59789"/>
        <dbReference type="ChEBI" id="CHEBI:82795"/>
        <dbReference type="EC" id="2.1.1.80"/>
    </reaction>
</comment>
<reference evidence="7 8" key="1">
    <citation type="submission" date="2010-08" db="EMBL/GenBank/DDBJ databases">
        <authorList>
            <consortium name="US DOE Joint Genome Institute (JGI-PGF)"/>
            <person name="Lucas S."/>
            <person name="Copeland A."/>
            <person name="Lapidus A."/>
            <person name="Cheng J.-F."/>
            <person name="Bruce D."/>
            <person name="Goodwin L."/>
            <person name="Pitluck S."/>
            <person name="Land M.L."/>
            <person name="Hauser L."/>
            <person name="Chang Y.-J."/>
            <person name="Anderson I.J."/>
            <person name="Johnson E."/>
            <person name="Mulhopadhyay B."/>
            <person name="Kyrpides N."/>
            <person name="Woyke T.J."/>
        </authorList>
    </citation>
    <scope>NUCLEOTIDE SEQUENCE [LARGE SCALE GENOMIC DNA]</scope>
    <source>
        <strain evidence="7 8">6</strain>
    </source>
</reference>
<dbReference type="OrthoDB" id="9816309at2"/>
<sequence>MDTLTDEDFTRMYQYIQSHYGIDLHKKKQLIVSRLTNVISLQGYDSFHTYTDDIVNGRRPDLISSMLGKLTTNYTYFMREEQHFDFLKDTILPYLAEKHKGNRSINIWSAGCSSGQEPYSVSIILKEYFDTLGGKWDTRILATDLSTDMLNIAINPTYTSESLSNIPDAWKRKYFTARPDGTWTVSPILRNNVLFRQFNLMDPIHFRKKFDLILCRNVMIYFDAPTKDALVKRFFDATEDKGYLFIGHSEGLSKTNCPYKYITPAIYRKET</sequence>
<dbReference type="EC" id="2.1.1.80" evidence="2"/>
<dbReference type="InterPro" id="IPR026024">
    <property type="entry name" value="Chemotaxis_MeTrfase_CheR"/>
</dbReference>
<keyword evidence="3 7" id="KW-0489">Methyltransferase</keyword>
<dbReference type="InterPro" id="IPR000780">
    <property type="entry name" value="CheR_MeTrfase"/>
</dbReference>
<protein>
    <recommendedName>
        <fullName evidence="2">protein-glutamate O-methyltransferase</fullName>
        <ecNumber evidence="2">2.1.1.80</ecNumber>
    </recommendedName>
</protein>
<feature type="domain" description="CheR-type methyltransferase" evidence="6">
    <location>
        <begin position="1"/>
        <end position="271"/>
    </location>
</feature>
<evidence type="ECO:0000313" key="8">
    <source>
        <dbReference type="Proteomes" id="UP000005753"/>
    </source>
</evidence>
<dbReference type="InterPro" id="IPR029063">
    <property type="entry name" value="SAM-dependent_MTases_sf"/>
</dbReference>
<evidence type="ECO:0000256" key="1">
    <source>
        <dbReference type="ARBA" id="ARBA00001541"/>
    </source>
</evidence>
<dbReference type="Pfam" id="PF01739">
    <property type="entry name" value="CheR"/>
    <property type="match status" value="1"/>
</dbReference>
<dbReference type="Proteomes" id="UP000005753">
    <property type="component" value="Chromosome"/>
</dbReference>
<dbReference type="STRING" id="633697.EubceDRAFT1_0648"/>
<organism evidence="7 8">
    <name type="scientific">Eubacterium cellulosolvens (strain ATCC 43171 / JCM 9499 / 6)</name>
    <name type="common">Cillobacterium cellulosolvens</name>
    <dbReference type="NCBI Taxonomy" id="633697"/>
    <lineage>
        <taxon>Bacteria</taxon>
        <taxon>Bacillati</taxon>
        <taxon>Bacillota</taxon>
        <taxon>Clostridia</taxon>
        <taxon>Eubacteriales</taxon>
        <taxon>Eubacteriaceae</taxon>
        <taxon>Eubacterium</taxon>
    </lineage>
</organism>
<dbReference type="InterPro" id="IPR050903">
    <property type="entry name" value="Bact_Chemotaxis_MeTrfase"/>
</dbReference>
<dbReference type="SUPFAM" id="SSF53335">
    <property type="entry name" value="S-adenosyl-L-methionine-dependent methyltransferases"/>
    <property type="match status" value="1"/>
</dbReference>
<keyword evidence="8" id="KW-1185">Reference proteome</keyword>
<dbReference type="PANTHER" id="PTHR24422:SF19">
    <property type="entry name" value="CHEMOTAXIS PROTEIN METHYLTRANSFERASE"/>
    <property type="match status" value="1"/>
</dbReference>
<dbReference type="GO" id="GO:0008983">
    <property type="term" value="F:protein-glutamate O-methyltransferase activity"/>
    <property type="evidence" value="ECO:0007669"/>
    <property type="project" value="UniProtKB-EC"/>
</dbReference>
<dbReference type="EMBL" id="CM001487">
    <property type="protein sequence ID" value="EIM56487.1"/>
    <property type="molecule type" value="Genomic_DNA"/>
</dbReference>